<feature type="compositionally biased region" description="Basic and acidic residues" evidence="1">
    <location>
        <begin position="69"/>
        <end position="84"/>
    </location>
</feature>
<dbReference type="InterPro" id="IPR019626">
    <property type="entry name" value="Stress-induced_KGG_rpt"/>
</dbReference>
<sequence>MSTNEKDQMSVNEAGKKGGDATAASHDKEFYQENGSKGGQNSGGNFKKDPERAAEAGSKGGQHSGDNFANDREKASEAGRKGGENSHGGGRNN</sequence>
<dbReference type="RefSeq" id="WP_231674585.1">
    <property type="nucleotide sequence ID" value="NZ_CP081201.1"/>
</dbReference>
<evidence type="ECO:0000256" key="1">
    <source>
        <dbReference type="SAM" id="MobiDB-lite"/>
    </source>
</evidence>
<dbReference type="PANTHER" id="PTHR36569">
    <property type="match status" value="1"/>
</dbReference>
<evidence type="ECO:0000313" key="2">
    <source>
        <dbReference type="EMBL" id="UXZ93883.1"/>
    </source>
</evidence>
<gene>
    <name evidence="2" type="ORF">K3169_15965</name>
</gene>
<organism evidence="2 3">
    <name type="scientific">Pseudomonas phytophila</name>
    <dbReference type="NCBI Taxonomy" id="2867264"/>
    <lineage>
        <taxon>Bacteria</taxon>
        <taxon>Pseudomonadati</taxon>
        <taxon>Pseudomonadota</taxon>
        <taxon>Gammaproteobacteria</taxon>
        <taxon>Pseudomonadales</taxon>
        <taxon>Pseudomonadaceae</taxon>
        <taxon>Pseudomonas</taxon>
    </lineage>
</organism>
<reference evidence="2" key="1">
    <citation type="submission" date="2021-08" db="EMBL/GenBank/DDBJ databases">
        <title>Complete genome sequence of Pseudomonas phytophila.</title>
        <authorList>
            <person name="Weir B.S."/>
            <person name="Templeton M.D."/>
            <person name="Arshed S."/>
            <person name="Andersen M.T."/>
            <person name="Jayaraman J."/>
        </authorList>
    </citation>
    <scope>NUCLEOTIDE SEQUENCE</scope>
    <source>
        <strain evidence="2">ICMP 23753</strain>
    </source>
</reference>
<name>A0ABY6F7M8_9PSED</name>
<dbReference type="Proteomes" id="UP001063228">
    <property type="component" value="Chromosome"/>
</dbReference>
<evidence type="ECO:0000313" key="3">
    <source>
        <dbReference type="Proteomes" id="UP001063228"/>
    </source>
</evidence>
<keyword evidence="3" id="KW-1185">Reference proteome</keyword>
<proteinExistence type="predicted"/>
<dbReference type="InterPro" id="IPR052590">
    <property type="entry name" value="Stress/Virulence-Domain"/>
</dbReference>
<feature type="region of interest" description="Disordered" evidence="1">
    <location>
        <begin position="1"/>
        <end position="93"/>
    </location>
</feature>
<feature type="compositionally biased region" description="Basic and acidic residues" evidence="1">
    <location>
        <begin position="1"/>
        <end position="31"/>
    </location>
</feature>
<protein>
    <submittedName>
        <fullName evidence="2">General stress protein</fullName>
    </submittedName>
</protein>
<dbReference type="EMBL" id="CP081201">
    <property type="protein sequence ID" value="UXZ93883.1"/>
    <property type="molecule type" value="Genomic_DNA"/>
</dbReference>
<dbReference type="Pfam" id="PF10685">
    <property type="entry name" value="KGG"/>
    <property type="match status" value="2"/>
</dbReference>
<dbReference type="PANTHER" id="PTHR36569:SF5">
    <property type="entry name" value="CONIDIATION-SPECIFIC PROTEIN 10 (EUROFUNG)"/>
    <property type="match status" value="1"/>
</dbReference>
<accession>A0ABY6F7M8</accession>